<accession>A0A845M7A1</accession>
<dbReference type="EMBL" id="WTUX01000011">
    <property type="protein sequence ID" value="MZR13373.1"/>
    <property type="molecule type" value="Genomic_DNA"/>
</dbReference>
<evidence type="ECO:0000256" key="1">
    <source>
        <dbReference type="SAM" id="Phobius"/>
    </source>
</evidence>
<dbReference type="Proteomes" id="UP000467322">
    <property type="component" value="Unassembled WGS sequence"/>
</dbReference>
<feature type="transmembrane region" description="Helical" evidence="1">
    <location>
        <begin position="12"/>
        <end position="30"/>
    </location>
</feature>
<keyword evidence="1" id="KW-1133">Transmembrane helix</keyword>
<evidence type="ECO:0000313" key="2">
    <source>
        <dbReference type="EMBL" id="MZR13373.1"/>
    </source>
</evidence>
<gene>
    <name evidence="2" type="ORF">GQE99_10120</name>
</gene>
<dbReference type="PANTHER" id="PTHR28008:SF1">
    <property type="entry name" value="DOMAIN PROTEIN, PUTATIVE (AFU_ORTHOLOGUE AFUA_3G10980)-RELATED"/>
    <property type="match status" value="1"/>
</dbReference>
<feature type="transmembrane region" description="Helical" evidence="1">
    <location>
        <begin position="93"/>
        <end position="117"/>
    </location>
</feature>
<keyword evidence="1" id="KW-0472">Membrane</keyword>
<evidence type="ECO:0000313" key="3">
    <source>
        <dbReference type="Proteomes" id="UP000467322"/>
    </source>
</evidence>
<keyword evidence="1" id="KW-0812">Transmembrane</keyword>
<protein>
    <submittedName>
        <fullName evidence="2">VanZ family protein</fullName>
    </submittedName>
</protein>
<organism evidence="2 3">
    <name type="scientific">Maritimibacter harenae</name>
    <dbReference type="NCBI Taxonomy" id="2606218"/>
    <lineage>
        <taxon>Bacteria</taxon>
        <taxon>Pseudomonadati</taxon>
        <taxon>Pseudomonadota</taxon>
        <taxon>Alphaproteobacteria</taxon>
        <taxon>Rhodobacterales</taxon>
        <taxon>Roseobacteraceae</taxon>
        <taxon>Maritimibacter</taxon>
    </lineage>
</organism>
<proteinExistence type="predicted"/>
<feature type="transmembrane region" description="Helical" evidence="1">
    <location>
        <begin position="69"/>
        <end position="87"/>
    </location>
</feature>
<name>A0A845M7A1_9RHOB</name>
<keyword evidence="3" id="KW-1185">Reference proteome</keyword>
<dbReference type="PANTHER" id="PTHR28008">
    <property type="entry name" value="DOMAIN PROTEIN, PUTATIVE (AFU_ORTHOLOGUE AFUA_3G10980)-RELATED"/>
    <property type="match status" value="1"/>
</dbReference>
<comment type="caution">
    <text evidence="2">The sequence shown here is derived from an EMBL/GenBank/DDBJ whole genome shotgun (WGS) entry which is preliminary data.</text>
</comment>
<reference evidence="2 3" key="1">
    <citation type="submission" date="2019-12" db="EMBL/GenBank/DDBJ databases">
        <title>Maritimibacter sp. nov. sp. isolated from sea sand.</title>
        <authorList>
            <person name="Kim J."/>
            <person name="Jeong S.E."/>
            <person name="Jung H.S."/>
            <person name="Jeon C.O."/>
        </authorList>
    </citation>
    <scope>NUCLEOTIDE SEQUENCE [LARGE SCALE GENOMIC DNA]</scope>
    <source>
        <strain evidence="2 3">DP07</strain>
    </source>
</reference>
<sequence length="123" mass="13555">MTRLSTRTRRTIWAAITVALAAAIAYLTLVPRPPSPVQFPHVDKLYHALAFAALVFPTTILRPRWWGRMAVLAIGYGALIELVQPLFGRDAEWLDLVFDGLGVAVGTLAGVLLLRLVRPRARA</sequence>
<dbReference type="AlphaFoldDB" id="A0A845M7A1"/>
<dbReference type="RefSeq" id="WP_161351465.1">
    <property type="nucleotide sequence ID" value="NZ_WTUX01000011.1"/>
</dbReference>
<feature type="transmembrane region" description="Helical" evidence="1">
    <location>
        <begin position="45"/>
        <end position="62"/>
    </location>
</feature>